<dbReference type="Pfam" id="PF07859">
    <property type="entry name" value="Abhydrolase_3"/>
    <property type="match status" value="1"/>
</dbReference>
<organism evidence="3 4">
    <name type="scientific">Hyphomonas johnsonii MHS-2</name>
    <dbReference type="NCBI Taxonomy" id="1280950"/>
    <lineage>
        <taxon>Bacteria</taxon>
        <taxon>Pseudomonadati</taxon>
        <taxon>Pseudomonadota</taxon>
        <taxon>Alphaproteobacteria</taxon>
        <taxon>Hyphomonadales</taxon>
        <taxon>Hyphomonadaceae</taxon>
        <taxon>Hyphomonas</taxon>
    </lineage>
</organism>
<dbReference type="InterPro" id="IPR050300">
    <property type="entry name" value="GDXG_lipolytic_enzyme"/>
</dbReference>
<proteinExistence type="predicted"/>
<feature type="domain" description="Alpha/beta hydrolase fold-3" evidence="2">
    <location>
        <begin position="83"/>
        <end position="288"/>
    </location>
</feature>
<protein>
    <submittedName>
        <fullName evidence="3">Arylesterase</fullName>
    </submittedName>
</protein>
<gene>
    <name evidence="3" type="ORF">HJO_02375</name>
</gene>
<dbReference type="RefSeq" id="WP_035613132.1">
    <property type="nucleotide sequence ID" value="NZ_ARYK01000001.1"/>
</dbReference>
<evidence type="ECO:0000313" key="3">
    <source>
        <dbReference type="EMBL" id="KCZ94183.1"/>
    </source>
</evidence>
<name>A0A059FUR6_9PROT</name>
<keyword evidence="1" id="KW-0378">Hydrolase</keyword>
<evidence type="ECO:0000256" key="1">
    <source>
        <dbReference type="ARBA" id="ARBA00022801"/>
    </source>
</evidence>
<comment type="caution">
    <text evidence="3">The sequence shown here is derived from an EMBL/GenBank/DDBJ whole genome shotgun (WGS) entry which is preliminary data.</text>
</comment>
<dbReference type="PATRIC" id="fig|1280950.3.peg.484"/>
<dbReference type="STRING" id="1280950.HJO_02375"/>
<accession>A0A059FUR6</accession>
<dbReference type="eggNOG" id="COG0657">
    <property type="taxonomic scope" value="Bacteria"/>
</dbReference>
<dbReference type="PANTHER" id="PTHR48081:SF8">
    <property type="entry name" value="ALPHA_BETA HYDROLASE FOLD-3 DOMAIN-CONTAINING PROTEIN-RELATED"/>
    <property type="match status" value="1"/>
</dbReference>
<dbReference type="PANTHER" id="PTHR48081">
    <property type="entry name" value="AB HYDROLASE SUPERFAMILY PROTEIN C4A8.06C"/>
    <property type="match status" value="1"/>
</dbReference>
<dbReference type="AlphaFoldDB" id="A0A059FUR6"/>
<dbReference type="Gene3D" id="3.40.50.1820">
    <property type="entry name" value="alpha/beta hydrolase"/>
    <property type="match status" value="1"/>
</dbReference>
<dbReference type="EMBL" id="ARYK01000001">
    <property type="protein sequence ID" value="KCZ94183.1"/>
    <property type="molecule type" value="Genomic_DNA"/>
</dbReference>
<dbReference type="OrthoDB" id="9806180at2"/>
<reference evidence="3 4" key="1">
    <citation type="journal article" date="2014" name="Antonie Van Leeuwenhoek">
        <title>Hyphomonas beringensis sp. nov. and Hyphomonas chukchiensis sp. nov., isolated from surface seawater of the Bering Sea and Chukchi Sea.</title>
        <authorList>
            <person name="Li C."/>
            <person name="Lai Q."/>
            <person name="Li G."/>
            <person name="Dong C."/>
            <person name="Wang J."/>
            <person name="Liao Y."/>
            <person name="Shao Z."/>
        </authorList>
    </citation>
    <scope>NUCLEOTIDE SEQUENCE [LARGE SCALE GENOMIC DNA]</scope>
    <source>
        <strain evidence="3 4">MHS-2</strain>
    </source>
</reference>
<evidence type="ECO:0000313" key="4">
    <source>
        <dbReference type="Proteomes" id="UP000025171"/>
    </source>
</evidence>
<dbReference type="InterPro" id="IPR013094">
    <property type="entry name" value="AB_hydrolase_3"/>
</dbReference>
<sequence length="318" mass="33638">MTTRHLVDPELLELAETFPSLDLRPDTLPAIRDMSAGMVVLGEPSAFGVTRREVMVPGLGGAPDVRCLVYEPAAKGKDRPAFLHIHGGGYMLGAPEGSDVRNIRVAARLGAVVVSPAYRLAPETRYPGPLDDCAATLAWIVANAVPLGIDVSRIAVGGDSAGGGLAAGLALRARDEGLVRIAFQHLVYPMLDDRTTADDATLDPVLGEFIWTPAANRAGWAAYLGGHTPQAPAVPARASDLSGLPPTWIGIGGLDLFLDENISYARRLIAAGVTTEFIIYPAAYHGFQFELRAAVTQRFEKDYLASLARGLGCDLAAT</sequence>
<dbReference type="InterPro" id="IPR029058">
    <property type="entry name" value="AB_hydrolase_fold"/>
</dbReference>
<dbReference type="Proteomes" id="UP000025171">
    <property type="component" value="Unassembled WGS sequence"/>
</dbReference>
<evidence type="ECO:0000259" key="2">
    <source>
        <dbReference type="Pfam" id="PF07859"/>
    </source>
</evidence>
<dbReference type="GO" id="GO:0016787">
    <property type="term" value="F:hydrolase activity"/>
    <property type="evidence" value="ECO:0007669"/>
    <property type="project" value="UniProtKB-KW"/>
</dbReference>
<dbReference type="SUPFAM" id="SSF53474">
    <property type="entry name" value="alpha/beta-Hydrolases"/>
    <property type="match status" value="1"/>
</dbReference>
<keyword evidence="4" id="KW-1185">Reference proteome</keyword>